<dbReference type="AlphaFoldDB" id="A0A4Q0XX51"/>
<evidence type="ECO:0000313" key="4">
    <source>
        <dbReference type="Proteomes" id="UP000290191"/>
    </source>
</evidence>
<feature type="repeat" description="ANK" evidence="1">
    <location>
        <begin position="331"/>
        <end position="365"/>
    </location>
</feature>
<feature type="repeat" description="ANK" evidence="1">
    <location>
        <begin position="531"/>
        <end position="563"/>
    </location>
</feature>
<feature type="repeat" description="ANK" evidence="1">
    <location>
        <begin position="76"/>
        <end position="108"/>
    </location>
</feature>
<sequence length="646" mass="73171">MLSMFKSDGAEALQKELMKNYIDEDKIQSLIDSGVNINRRDAKGRTMLFDLAAKRRIESIKILIRNGIDINAEDDYGRTALEEAADRADGMMIRFLIEHGASVNYVNSSGRTIMHDTALEENEKVFKILMTQNPDLTITDHYGRTALFDAVEGGSLEIIREIINNTDDINVVDNNGQTALFHAVLKENPEIAKFLITNGIDVNILDKKRQNALFNAVILGAQNLHTIELLLDKGAKLNIKDYADKTLLDEILKILEIVKDPGEKVEGKYKLVNEERNYLKLTGILIDLGLAIDRVDENGKTVLYKEVERNNFDTIEFLIASGANINAQDNEGRTVLFDAVLKGSRNMAMIDYLVSHGANVDHKDYNERTVIDDLCEAVLITANNKKPSSRRFFDIDEYENYIPMLKKMLLFKPRLNVPKADGRTVIFDVITQNNLELIKVLINAGVDLNIVDNESNTPLSYMIDKGLEIINQKEKDNFLERLVFILKYRVDVNTIDKEGRTILHKAVLADNIDVVEKLLAKKVDLNIKDKQGRTALHHTQWRGNYKIARLIISAGADINDADYAGFTILNYAAILGHTKLVVVLILSGVLMYNHRKKSKAVAKFFKEREKNLDKLLNANITDEKMRRAIEEVIENLKKEIDEALED</sequence>
<keyword evidence="1" id="KW-0040">ANK repeat</keyword>
<evidence type="ECO:0000256" key="2">
    <source>
        <dbReference type="SAM" id="Phobius"/>
    </source>
</evidence>
<dbReference type="SUPFAM" id="SSF48403">
    <property type="entry name" value="Ankyrin repeat"/>
    <property type="match status" value="2"/>
</dbReference>
<proteinExistence type="predicted"/>
<dbReference type="RefSeq" id="WP_129082458.1">
    <property type="nucleotide sequence ID" value="NZ_CP041070.1"/>
</dbReference>
<dbReference type="Proteomes" id="UP000290191">
    <property type="component" value="Unassembled WGS sequence"/>
</dbReference>
<gene>
    <name evidence="3" type="ORF">CRV06_10675</name>
</gene>
<keyword evidence="2" id="KW-0472">Membrane</keyword>
<feature type="repeat" description="ANK" evidence="1">
    <location>
        <begin position="421"/>
        <end position="453"/>
    </location>
</feature>
<dbReference type="PROSITE" id="PS50297">
    <property type="entry name" value="ANK_REP_REGION"/>
    <property type="match status" value="9"/>
</dbReference>
<dbReference type="PROSITE" id="PS50088">
    <property type="entry name" value="ANK_REPEAT"/>
    <property type="match status" value="10"/>
</dbReference>
<keyword evidence="2" id="KW-0812">Transmembrane</keyword>
<feature type="transmembrane region" description="Helical" evidence="2">
    <location>
        <begin position="568"/>
        <end position="592"/>
    </location>
</feature>
<dbReference type="PANTHER" id="PTHR24133">
    <property type="entry name" value="ANKYRIN DOMAIN-CONTAINING"/>
    <property type="match status" value="1"/>
</dbReference>
<dbReference type="EMBL" id="PDKO01000009">
    <property type="protein sequence ID" value="RXJ62220.1"/>
    <property type="molecule type" value="Genomic_DNA"/>
</dbReference>
<dbReference type="SMART" id="SM00248">
    <property type="entry name" value="ANK"/>
    <property type="match status" value="14"/>
</dbReference>
<dbReference type="PANTHER" id="PTHR24133:SF40">
    <property type="entry name" value="ANKYRIN REPEAT DOMAIN 44"/>
    <property type="match status" value="1"/>
</dbReference>
<feature type="repeat" description="ANK" evidence="1">
    <location>
        <begin position="175"/>
        <end position="207"/>
    </location>
</feature>
<feature type="repeat" description="ANK" evidence="1">
    <location>
        <begin position="498"/>
        <end position="530"/>
    </location>
</feature>
<dbReference type="OrthoDB" id="5365108at2"/>
<evidence type="ECO:0000256" key="1">
    <source>
        <dbReference type="PROSITE-ProRule" id="PRU00023"/>
    </source>
</evidence>
<feature type="repeat" description="ANK" evidence="1">
    <location>
        <begin position="208"/>
        <end position="242"/>
    </location>
</feature>
<evidence type="ECO:0000313" key="3">
    <source>
        <dbReference type="EMBL" id="RXJ62220.1"/>
    </source>
</evidence>
<accession>A0A4Q0XX51</accession>
<dbReference type="Pfam" id="PF12796">
    <property type="entry name" value="Ank_2"/>
    <property type="match status" value="4"/>
</dbReference>
<protein>
    <submittedName>
        <fullName evidence="3">Uncharacterized protein</fullName>
    </submittedName>
</protein>
<keyword evidence="2" id="KW-1133">Transmembrane helix</keyword>
<dbReference type="InterPro" id="IPR036770">
    <property type="entry name" value="Ankyrin_rpt-contain_sf"/>
</dbReference>
<reference evidence="3 4" key="1">
    <citation type="submission" date="2017-10" db="EMBL/GenBank/DDBJ databases">
        <title>Genomics of the genus Arcobacter.</title>
        <authorList>
            <person name="Perez-Cataluna A."/>
            <person name="Figueras M.J."/>
        </authorList>
    </citation>
    <scope>NUCLEOTIDE SEQUENCE [LARGE SCALE GENOMIC DNA]</scope>
    <source>
        <strain evidence="3 4">DSM 24636</strain>
    </source>
</reference>
<organism evidence="3 4">
    <name type="scientific">Halarcobacter anaerophilus</name>
    <dbReference type="NCBI Taxonomy" id="877500"/>
    <lineage>
        <taxon>Bacteria</taxon>
        <taxon>Pseudomonadati</taxon>
        <taxon>Campylobacterota</taxon>
        <taxon>Epsilonproteobacteria</taxon>
        <taxon>Campylobacterales</taxon>
        <taxon>Arcobacteraceae</taxon>
        <taxon>Halarcobacter</taxon>
    </lineage>
</organism>
<keyword evidence="4" id="KW-1185">Reference proteome</keyword>
<feature type="repeat" description="ANK" evidence="1">
    <location>
        <begin position="142"/>
        <end position="174"/>
    </location>
</feature>
<dbReference type="InterPro" id="IPR052391">
    <property type="entry name" value="E3_Ligase-Neurotoxin"/>
</dbReference>
<feature type="repeat" description="ANK" evidence="1">
    <location>
        <begin position="298"/>
        <end position="330"/>
    </location>
</feature>
<comment type="caution">
    <text evidence="3">The sequence shown here is derived from an EMBL/GenBank/DDBJ whole genome shotgun (WGS) entry which is preliminary data.</text>
</comment>
<dbReference type="InterPro" id="IPR002110">
    <property type="entry name" value="Ankyrin_rpt"/>
</dbReference>
<feature type="repeat" description="ANK" evidence="1">
    <location>
        <begin position="43"/>
        <end position="75"/>
    </location>
</feature>
<dbReference type="Gene3D" id="1.25.40.20">
    <property type="entry name" value="Ankyrin repeat-containing domain"/>
    <property type="match status" value="4"/>
</dbReference>
<dbReference type="STRING" id="877500.GCA_000935065_03367"/>
<name>A0A4Q0XX51_9BACT</name>